<accession>A0A9Y2IES1</accession>
<evidence type="ECO:0000256" key="2">
    <source>
        <dbReference type="SAM" id="MobiDB-lite"/>
    </source>
</evidence>
<feature type="compositionally biased region" description="Low complexity" evidence="2">
    <location>
        <begin position="179"/>
        <end position="195"/>
    </location>
</feature>
<dbReference type="EC" id="3.4.23.43" evidence="5"/>
<dbReference type="GO" id="GO:0004190">
    <property type="term" value="F:aspartic-type endopeptidase activity"/>
    <property type="evidence" value="ECO:0007669"/>
    <property type="project" value="UniProtKB-EC"/>
</dbReference>
<keyword evidence="3" id="KW-0812">Transmembrane</keyword>
<dbReference type="KEGG" id="acab:QRX50_43290"/>
<dbReference type="PANTHER" id="PTHR30487">
    <property type="entry name" value="TYPE 4 PREPILIN-LIKE PROTEINS LEADER PEPTIDE-PROCESSING ENZYME"/>
    <property type="match status" value="1"/>
</dbReference>
<dbReference type="AlphaFoldDB" id="A0A9Y2IES1"/>
<sequence>MSPAVAVGVVVGALVVVVWRWREGRWEEWWWPVPWVLTVVGVPLCLADVRHRRLPDVLTLPAYPVMATALTVAALSGGGVTLLVGAVEGALVFGGVHLVVHRVRPAQLGAGDVKLAGVLGAVLGALGWASVAVAAIAAAGLSAVVAAGAQVPAIAGRRRCTEPASGHPVSAGSPKRVSRAGGRAASVASPRGASRADGHPASAASPKRASGACGRRASAGPPNGASQPNSLPAPTATHPPQPRAGPRPHRAIRRGVPHGPALVVAAWTCAVFPGVGSGVVPS</sequence>
<dbReference type="InterPro" id="IPR000045">
    <property type="entry name" value="Prepilin_IV_endopep_pep"/>
</dbReference>
<evidence type="ECO:0000256" key="1">
    <source>
        <dbReference type="ARBA" id="ARBA00005801"/>
    </source>
</evidence>
<dbReference type="Proteomes" id="UP001236014">
    <property type="component" value="Chromosome"/>
</dbReference>
<evidence type="ECO:0000313" key="6">
    <source>
        <dbReference type="Proteomes" id="UP001236014"/>
    </source>
</evidence>
<dbReference type="PANTHER" id="PTHR30487:SF0">
    <property type="entry name" value="PREPILIN LEADER PEPTIDASE_N-METHYLTRANSFERASE-RELATED"/>
    <property type="match status" value="1"/>
</dbReference>
<feature type="domain" description="Prepilin type IV endopeptidase peptidase" evidence="4">
    <location>
        <begin position="36"/>
        <end position="141"/>
    </location>
</feature>
<proteinExistence type="inferred from homology"/>
<keyword evidence="3" id="KW-0472">Membrane</keyword>
<keyword evidence="5" id="KW-0378">Hydrolase</keyword>
<dbReference type="GO" id="GO:0006465">
    <property type="term" value="P:signal peptide processing"/>
    <property type="evidence" value="ECO:0007669"/>
    <property type="project" value="TreeGrafter"/>
</dbReference>
<feature type="compositionally biased region" description="Low complexity" evidence="2">
    <location>
        <begin position="208"/>
        <end position="220"/>
    </location>
</feature>
<dbReference type="Gene3D" id="1.20.120.1220">
    <property type="match status" value="1"/>
</dbReference>
<feature type="transmembrane region" description="Helical" evidence="3">
    <location>
        <begin position="70"/>
        <end position="96"/>
    </location>
</feature>
<dbReference type="RefSeq" id="WP_285968867.1">
    <property type="nucleotide sequence ID" value="NZ_CP127294.1"/>
</dbReference>
<keyword evidence="3" id="KW-1133">Transmembrane helix</keyword>
<reference evidence="5 6" key="1">
    <citation type="submission" date="2023-06" db="EMBL/GenBank/DDBJ databases">
        <authorList>
            <person name="Oyuntsetseg B."/>
            <person name="Kim S.B."/>
        </authorList>
    </citation>
    <scope>NUCLEOTIDE SEQUENCE [LARGE SCALE GENOMIC DNA]</scope>
    <source>
        <strain evidence="5 6">2-15</strain>
    </source>
</reference>
<keyword evidence="6" id="KW-1185">Reference proteome</keyword>
<protein>
    <submittedName>
        <fullName evidence="5">Prepilin peptidase</fullName>
        <ecNumber evidence="5">3.4.23.43</ecNumber>
    </submittedName>
</protein>
<feature type="transmembrane region" description="Helical" evidence="3">
    <location>
        <begin position="116"/>
        <end position="149"/>
    </location>
</feature>
<gene>
    <name evidence="5" type="ORF">QRX50_43290</name>
</gene>
<evidence type="ECO:0000313" key="5">
    <source>
        <dbReference type="EMBL" id="WIX78139.1"/>
    </source>
</evidence>
<name>A0A9Y2IES1_9PSEU</name>
<evidence type="ECO:0000259" key="4">
    <source>
        <dbReference type="Pfam" id="PF01478"/>
    </source>
</evidence>
<feature type="transmembrane region" description="Helical" evidence="3">
    <location>
        <begin position="30"/>
        <end position="49"/>
    </location>
</feature>
<organism evidence="5 6">
    <name type="scientific">Amycolatopsis carbonis</name>
    <dbReference type="NCBI Taxonomy" id="715471"/>
    <lineage>
        <taxon>Bacteria</taxon>
        <taxon>Bacillati</taxon>
        <taxon>Actinomycetota</taxon>
        <taxon>Actinomycetes</taxon>
        <taxon>Pseudonocardiales</taxon>
        <taxon>Pseudonocardiaceae</taxon>
        <taxon>Amycolatopsis</taxon>
    </lineage>
</organism>
<dbReference type="EMBL" id="CP127294">
    <property type="protein sequence ID" value="WIX78139.1"/>
    <property type="molecule type" value="Genomic_DNA"/>
</dbReference>
<dbReference type="GO" id="GO:0005886">
    <property type="term" value="C:plasma membrane"/>
    <property type="evidence" value="ECO:0007669"/>
    <property type="project" value="TreeGrafter"/>
</dbReference>
<comment type="similarity">
    <text evidence="1">Belongs to the peptidase A24 family.</text>
</comment>
<feature type="region of interest" description="Disordered" evidence="2">
    <location>
        <begin position="159"/>
        <end position="254"/>
    </location>
</feature>
<dbReference type="Pfam" id="PF01478">
    <property type="entry name" value="Peptidase_A24"/>
    <property type="match status" value="1"/>
</dbReference>
<dbReference type="InterPro" id="IPR050882">
    <property type="entry name" value="Prepilin_peptidase/N-MTase"/>
</dbReference>
<evidence type="ECO:0000256" key="3">
    <source>
        <dbReference type="SAM" id="Phobius"/>
    </source>
</evidence>